<evidence type="ECO:0000256" key="7">
    <source>
        <dbReference type="SAM" id="MobiDB-lite"/>
    </source>
</evidence>
<evidence type="ECO:0000256" key="5">
    <source>
        <dbReference type="ARBA" id="ARBA00023128"/>
    </source>
</evidence>
<dbReference type="PANTHER" id="PTHR48182">
    <property type="entry name" value="PROTEIN SERAC1"/>
    <property type="match status" value="1"/>
</dbReference>
<evidence type="ECO:0000313" key="9">
    <source>
        <dbReference type="Proteomes" id="UP000027920"/>
    </source>
</evidence>
<evidence type="ECO:0000256" key="2">
    <source>
        <dbReference type="ARBA" id="ARBA00004240"/>
    </source>
</evidence>
<dbReference type="GO" id="GO:0005739">
    <property type="term" value="C:mitochondrion"/>
    <property type="evidence" value="ECO:0007669"/>
    <property type="project" value="UniProtKB-SubCell"/>
</dbReference>
<gene>
    <name evidence="8" type="ORF">A1O9_11077</name>
</gene>
<dbReference type="RefSeq" id="XP_013255250.1">
    <property type="nucleotide sequence ID" value="XM_013399796.1"/>
</dbReference>
<evidence type="ECO:0008006" key="10">
    <source>
        <dbReference type="Google" id="ProtNLM"/>
    </source>
</evidence>
<evidence type="ECO:0000256" key="1">
    <source>
        <dbReference type="ARBA" id="ARBA00004173"/>
    </source>
</evidence>
<comment type="subcellular location">
    <subcellularLocation>
        <location evidence="2">Endoplasmic reticulum</location>
    </subcellularLocation>
    <subcellularLocation>
        <location evidence="3">Membrane</location>
    </subcellularLocation>
    <subcellularLocation>
        <location evidence="1">Mitochondrion</location>
    </subcellularLocation>
</comment>
<keyword evidence="5" id="KW-0496">Mitochondrion</keyword>
<feature type="region of interest" description="Disordered" evidence="7">
    <location>
        <begin position="1"/>
        <end position="24"/>
    </location>
</feature>
<protein>
    <recommendedName>
        <fullName evidence="10">DUF676 domain-containing protein</fullName>
    </recommendedName>
</protein>
<name>A0A072PAQ0_9EURO</name>
<dbReference type="EMBL" id="AMGV01000016">
    <property type="protein sequence ID" value="KEF52660.1"/>
    <property type="molecule type" value="Genomic_DNA"/>
</dbReference>
<dbReference type="OrthoDB" id="5086500at2759"/>
<evidence type="ECO:0000256" key="3">
    <source>
        <dbReference type="ARBA" id="ARBA00004370"/>
    </source>
</evidence>
<evidence type="ECO:0000313" key="8">
    <source>
        <dbReference type="EMBL" id="KEF52660.1"/>
    </source>
</evidence>
<dbReference type="PANTHER" id="PTHR48182:SF2">
    <property type="entry name" value="PROTEIN SERAC1"/>
    <property type="match status" value="1"/>
</dbReference>
<proteinExistence type="predicted"/>
<dbReference type="AlphaFoldDB" id="A0A072PAQ0"/>
<keyword evidence="9" id="KW-1185">Reference proteome</keyword>
<dbReference type="HOGENOM" id="CLU_2073144_0_0_1"/>
<keyword evidence="6" id="KW-0472">Membrane</keyword>
<dbReference type="VEuPathDB" id="FungiDB:A1O9_11077"/>
<dbReference type="GO" id="GO:0005783">
    <property type="term" value="C:endoplasmic reticulum"/>
    <property type="evidence" value="ECO:0007669"/>
    <property type="project" value="UniProtKB-SubCell"/>
</dbReference>
<evidence type="ECO:0000256" key="4">
    <source>
        <dbReference type="ARBA" id="ARBA00022824"/>
    </source>
</evidence>
<dbReference type="InterPro" id="IPR052374">
    <property type="entry name" value="SERAC1"/>
</dbReference>
<accession>A0A072PAQ0</accession>
<dbReference type="Proteomes" id="UP000027920">
    <property type="component" value="Unassembled WGS sequence"/>
</dbReference>
<dbReference type="GeneID" id="25285977"/>
<comment type="caution">
    <text evidence="8">The sequence shown here is derived from an EMBL/GenBank/DDBJ whole genome shotgun (WGS) entry which is preliminary data.</text>
</comment>
<keyword evidence="4" id="KW-0256">Endoplasmic reticulum</keyword>
<sequence>MATPDNAVAGPQQETQPGIHILYPPKDKPVETTLECSIVAVHGLMGRSFSTWTDPKTGHLWLRDFLPKDIPAARISSFGYDAEVFGRSVLKLGDVANNLLAAIRSIRDEKVFSLHDEW</sequence>
<organism evidence="8 9">
    <name type="scientific">Exophiala aquamarina CBS 119918</name>
    <dbReference type="NCBI Taxonomy" id="1182545"/>
    <lineage>
        <taxon>Eukaryota</taxon>
        <taxon>Fungi</taxon>
        <taxon>Dikarya</taxon>
        <taxon>Ascomycota</taxon>
        <taxon>Pezizomycotina</taxon>
        <taxon>Eurotiomycetes</taxon>
        <taxon>Chaetothyriomycetidae</taxon>
        <taxon>Chaetothyriales</taxon>
        <taxon>Herpotrichiellaceae</taxon>
        <taxon>Exophiala</taxon>
    </lineage>
</organism>
<dbReference type="GO" id="GO:0016020">
    <property type="term" value="C:membrane"/>
    <property type="evidence" value="ECO:0007669"/>
    <property type="project" value="UniProtKB-SubCell"/>
</dbReference>
<reference evidence="8 9" key="1">
    <citation type="submission" date="2013-03" db="EMBL/GenBank/DDBJ databases">
        <title>The Genome Sequence of Exophiala aquamarina CBS 119918.</title>
        <authorList>
            <consortium name="The Broad Institute Genomics Platform"/>
            <person name="Cuomo C."/>
            <person name="de Hoog S."/>
            <person name="Gorbushina A."/>
            <person name="Walker B."/>
            <person name="Young S.K."/>
            <person name="Zeng Q."/>
            <person name="Gargeya S."/>
            <person name="Fitzgerald M."/>
            <person name="Haas B."/>
            <person name="Abouelleil A."/>
            <person name="Allen A.W."/>
            <person name="Alvarado L."/>
            <person name="Arachchi H.M."/>
            <person name="Berlin A.M."/>
            <person name="Chapman S.B."/>
            <person name="Gainer-Dewar J."/>
            <person name="Goldberg J."/>
            <person name="Griggs A."/>
            <person name="Gujja S."/>
            <person name="Hansen M."/>
            <person name="Howarth C."/>
            <person name="Imamovic A."/>
            <person name="Ireland A."/>
            <person name="Larimer J."/>
            <person name="McCowan C."/>
            <person name="Murphy C."/>
            <person name="Pearson M."/>
            <person name="Poon T.W."/>
            <person name="Priest M."/>
            <person name="Roberts A."/>
            <person name="Saif S."/>
            <person name="Shea T."/>
            <person name="Sisk P."/>
            <person name="Sykes S."/>
            <person name="Wortman J."/>
            <person name="Nusbaum C."/>
            <person name="Birren B."/>
        </authorList>
    </citation>
    <scope>NUCLEOTIDE SEQUENCE [LARGE SCALE GENOMIC DNA]</scope>
    <source>
        <strain evidence="8 9">CBS 119918</strain>
    </source>
</reference>
<evidence type="ECO:0000256" key="6">
    <source>
        <dbReference type="ARBA" id="ARBA00023136"/>
    </source>
</evidence>